<organism evidence="15">
    <name type="scientific">Platynereis dumerilii</name>
    <name type="common">Dumeril's clam worm</name>
    <dbReference type="NCBI Taxonomy" id="6359"/>
    <lineage>
        <taxon>Eukaryota</taxon>
        <taxon>Metazoa</taxon>
        <taxon>Spiralia</taxon>
        <taxon>Lophotrochozoa</taxon>
        <taxon>Annelida</taxon>
        <taxon>Polychaeta</taxon>
        <taxon>Errantia</taxon>
        <taxon>Phyllodocida</taxon>
        <taxon>Nereididae</taxon>
        <taxon>Platynereis</taxon>
    </lineage>
</organism>
<evidence type="ECO:0000256" key="7">
    <source>
        <dbReference type="ARBA" id="ARBA00022991"/>
    </source>
</evidence>
<keyword evidence="5 13" id="KW-0681">Retinal protein</keyword>
<dbReference type="CDD" id="cd14969">
    <property type="entry name" value="7tmA_Opsins_type2_animals"/>
    <property type="match status" value="1"/>
</dbReference>
<comment type="similarity">
    <text evidence="13">Belongs to the G-protein coupled receptor 1 family. Opsin subfamily.</text>
</comment>
<evidence type="ECO:0000256" key="6">
    <source>
        <dbReference type="ARBA" id="ARBA00022989"/>
    </source>
</evidence>
<dbReference type="GO" id="GO:0007601">
    <property type="term" value="P:visual perception"/>
    <property type="evidence" value="ECO:0007669"/>
    <property type="project" value="InterPro"/>
</dbReference>
<dbReference type="SMR" id="Q5SBP8"/>
<evidence type="ECO:0000256" key="2">
    <source>
        <dbReference type="ARBA" id="ARBA00022543"/>
    </source>
</evidence>
<keyword evidence="11 13" id="KW-0675">Receptor</keyword>
<feature type="transmembrane region" description="Helical" evidence="13">
    <location>
        <begin position="213"/>
        <end position="236"/>
    </location>
</feature>
<dbReference type="SMART" id="SM01381">
    <property type="entry name" value="7TM_GPCR_Srsx"/>
    <property type="match status" value="1"/>
</dbReference>
<sequence length="354" mass="39232">MDGENLTIPNPVTELMDTPINSTYFQNLNAETDGGNHYIYNAFTATDYNICAAYLFFIACLGVSLNVLVLVLFIKDRKLRSPNNFLYVSLALGDLLVAVFGTAFKFIITARKTLLREEDGFCKWYGFITYLGGLAALMTLSVIAFVRCLAVLRLGSFTGLTTRMGVAAMAFIWIYSLAFTLAPLLGWNHYIPEGLATWCSIDWLSDETSDKSYVFAIFIFCFLVPVLIIVVSYGLIYDKVRKVAKTGGSVAKAEREVLRMTLLMVSLFMLAWSPYAVICMLASFGPKDLLHPVATVIPAMFAKSSTMYNPLIYVFMNKQFRRSLKVLLGMGVEDLNSESERATGGTATNQVAAT</sequence>
<evidence type="ECO:0000256" key="4">
    <source>
        <dbReference type="ARBA" id="ARBA00022692"/>
    </source>
</evidence>
<keyword evidence="7 13" id="KW-0157">Chromophore</keyword>
<evidence type="ECO:0000256" key="12">
    <source>
        <dbReference type="ARBA" id="ARBA00023224"/>
    </source>
</evidence>
<dbReference type="InterPro" id="IPR027430">
    <property type="entry name" value="Retinal_BS"/>
</dbReference>
<dbReference type="AlphaFoldDB" id="Q5SBP8"/>
<protein>
    <submittedName>
        <fullName evidence="15">Ciliary opsin</fullName>
    </submittedName>
</protein>
<dbReference type="PANTHER" id="PTHR24240">
    <property type="entry name" value="OPSIN"/>
    <property type="match status" value="1"/>
</dbReference>
<dbReference type="GO" id="GO:0009881">
    <property type="term" value="F:photoreceptor activity"/>
    <property type="evidence" value="ECO:0007669"/>
    <property type="project" value="UniProtKB-KW"/>
</dbReference>
<evidence type="ECO:0000256" key="9">
    <source>
        <dbReference type="ARBA" id="ARBA00023136"/>
    </source>
</evidence>
<evidence type="ECO:0000256" key="13">
    <source>
        <dbReference type="RuleBase" id="RU004951"/>
    </source>
</evidence>
<evidence type="ECO:0000256" key="3">
    <source>
        <dbReference type="ARBA" id="ARBA00022606"/>
    </source>
</evidence>
<dbReference type="InterPro" id="IPR017452">
    <property type="entry name" value="GPCR_Rhodpsn_7TM"/>
</dbReference>
<keyword evidence="3 13" id="KW-0716">Sensory transduction</keyword>
<comment type="subcellular location">
    <subcellularLocation>
        <location evidence="1 13">Membrane</location>
        <topology evidence="1 13">Multi-pass membrane protein</topology>
    </subcellularLocation>
</comment>
<feature type="transmembrane region" description="Helical" evidence="13">
    <location>
        <begin position="128"/>
        <end position="152"/>
    </location>
</feature>
<keyword evidence="4 13" id="KW-0812">Transmembrane</keyword>
<feature type="transmembrane region" description="Helical" evidence="13">
    <location>
        <begin position="257"/>
        <end position="284"/>
    </location>
</feature>
<feature type="transmembrane region" description="Helical" evidence="13">
    <location>
        <begin position="52"/>
        <end position="73"/>
    </location>
</feature>
<reference evidence="15" key="1">
    <citation type="journal article" date="2004" name="Science">
        <title>Ciliary photoreceptors with a vertebrate-type opsin in an invertebrate brain.</title>
        <authorList>
            <person name="Arendt D."/>
            <person name="Tessmar-Raible K."/>
            <person name="Snyman H."/>
            <person name="Dorresteijn A.W."/>
            <person name="Wittbrodt J."/>
        </authorList>
    </citation>
    <scope>NUCLEOTIDE SEQUENCE</scope>
</reference>
<evidence type="ECO:0000256" key="11">
    <source>
        <dbReference type="ARBA" id="ARBA00023170"/>
    </source>
</evidence>
<feature type="transmembrane region" description="Helical" evidence="13">
    <location>
        <begin position="85"/>
        <end position="108"/>
    </location>
</feature>
<proteinExistence type="evidence at transcript level"/>
<dbReference type="EMBL" id="AY692353">
    <property type="protein sequence ID" value="AAV63834.1"/>
    <property type="molecule type" value="mRNA"/>
</dbReference>
<dbReference type="PRINTS" id="PR00237">
    <property type="entry name" value="GPCRRHODOPSN"/>
</dbReference>
<keyword evidence="6 13" id="KW-1133">Transmembrane helix</keyword>
<evidence type="ECO:0000256" key="10">
    <source>
        <dbReference type="ARBA" id="ARBA00023157"/>
    </source>
</evidence>
<dbReference type="InterPro" id="IPR000276">
    <property type="entry name" value="GPCR_Rhodpsn"/>
</dbReference>
<evidence type="ECO:0000256" key="5">
    <source>
        <dbReference type="ARBA" id="ARBA00022925"/>
    </source>
</evidence>
<keyword evidence="10" id="KW-1015">Disulfide bond</keyword>
<dbReference type="GO" id="GO:0016020">
    <property type="term" value="C:membrane"/>
    <property type="evidence" value="ECO:0007669"/>
    <property type="project" value="UniProtKB-SubCell"/>
</dbReference>
<keyword evidence="9 13" id="KW-0472">Membrane</keyword>
<evidence type="ECO:0000256" key="8">
    <source>
        <dbReference type="ARBA" id="ARBA00023040"/>
    </source>
</evidence>
<keyword evidence="8 13" id="KW-0297">G-protein coupled receptor</keyword>
<evidence type="ECO:0000259" key="14">
    <source>
        <dbReference type="PROSITE" id="PS50262"/>
    </source>
</evidence>
<accession>Q5SBP8</accession>
<evidence type="ECO:0000313" key="15">
    <source>
        <dbReference type="EMBL" id="AAV63834.1"/>
    </source>
</evidence>
<dbReference type="GO" id="GO:0004930">
    <property type="term" value="F:G protein-coupled receptor activity"/>
    <property type="evidence" value="ECO:0007669"/>
    <property type="project" value="UniProtKB-KW"/>
</dbReference>
<evidence type="ECO:0000256" key="1">
    <source>
        <dbReference type="ARBA" id="ARBA00004141"/>
    </source>
</evidence>
<dbReference type="InterPro" id="IPR050125">
    <property type="entry name" value="GPCR_opsins"/>
</dbReference>
<keyword evidence="12 13" id="KW-0807">Transducer</keyword>
<feature type="transmembrane region" description="Helical" evidence="13">
    <location>
        <begin position="296"/>
        <end position="316"/>
    </location>
</feature>
<feature type="domain" description="G-protein coupled receptors family 1 profile" evidence="14">
    <location>
        <begin position="65"/>
        <end position="313"/>
    </location>
</feature>
<dbReference type="PRINTS" id="PR00238">
    <property type="entry name" value="OPSIN"/>
</dbReference>
<dbReference type="SUPFAM" id="SSF81321">
    <property type="entry name" value="Family A G protein-coupled receptor-like"/>
    <property type="match status" value="1"/>
</dbReference>
<dbReference type="Gene3D" id="1.20.1070.10">
    <property type="entry name" value="Rhodopsin 7-helix transmembrane proteins"/>
    <property type="match status" value="1"/>
</dbReference>
<keyword evidence="2 13" id="KW-0600">Photoreceptor protein</keyword>
<dbReference type="Pfam" id="PF00001">
    <property type="entry name" value="7tm_1"/>
    <property type="match status" value="1"/>
</dbReference>
<dbReference type="GO" id="GO:0007602">
    <property type="term" value="P:phototransduction"/>
    <property type="evidence" value="ECO:0007669"/>
    <property type="project" value="UniProtKB-KW"/>
</dbReference>
<feature type="transmembrane region" description="Helical" evidence="13">
    <location>
        <begin position="164"/>
        <end position="185"/>
    </location>
</feature>
<name>Q5SBP8_PLADU</name>
<dbReference type="PROSITE" id="PS00238">
    <property type="entry name" value="OPSIN"/>
    <property type="match status" value="1"/>
</dbReference>
<dbReference type="InterPro" id="IPR001760">
    <property type="entry name" value="Opsin"/>
</dbReference>
<dbReference type="PROSITE" id="PS50262">
    <property type="entry name" value="G_PROTEIN_RECEP_F1_2"/>
    <property type="match status" value="1"/>
</dbReference>